<reference evidence="3" key="1">
    <citation type="submission" date="2021-09" db="EMBL/GenBank/DDBJ databases">
        <title>Genome analysis of Fictibacillus sp. KIGAM418 isolated from marine sediment.</title>
        <authorList>
            <person name="Seo M.-J."/>
            <person name="Cho E.-S."/>
            <person name="Hwang C.Y."/>
        </authorList>
    </citation>
    <scope>NUCLEOTIDE SEQUENCE</scope>
    <source>
        <strain evidence="3">KIGAM418</strain>
    </source>
</reference>
<organism evidence="3 4">
    <name type="scientific">Fictibacillus marinisediminis</name>
    <dbReference type="NCBI Taxonomy" id="2878389"/>
    <lineage>
        <taxon>Bacteria</taxon>
        <taxon>Bacillati</taxon>
        <taxon>Bacillota</taxon>
        <taxon>Bacilli</taxon>
        <taxon>Bacillales</taxon>
        <taxon>Fictibacillaceae</taxon>
        <taxon>Fictibacillus</taxon>
    </lineage>
</organism>
<dbReference type="RefSeq" id="WP_248254843.1">
    <property type="nucleotide sequence ID" value="NZ_JAIWJX010000004.1"/>
</dbReference>
<evidence type="ECO:0000256" key="2">
    <source>
        <dbReference type="ARBA" id="ARBA00022679"/>
    </source>
</evidence>
<dbReference type="PANTHER" id="PTHR30160:SF1">
    <property type="entry name" value="LIPOPOLYSACCHARIDE 1,2-N-ACETYLGLUCOSAMINETRANSFERASE-RELATED"/>
    <property type="match status" value="1"/>
</dbReference>
<keyword evidence="2" id="KW-0808">Transferase</keyword>
<evidence type="ECO:0000313" key="4">
    <source>
        <dbReference type="Proteomes" id="UP001139011"/>
    </source>
</evidence>
<dbReference type="Pfam" id="PF01075">
    <property type="entry name" value="Glyco_transf_9"/>
    <property type="match status" value="1"/>
</dbReference>
<keyword evidence="1" id="KW-0328">Glycosyltransferase</keyword>
<dbReference type="Gene3D" id="3.40.50.2000">
    <property type="entry name" value="Glycogen Phosphorylase B"/>
    <property type="match status" value="1"/>
</dbReference>
<keyword evidence="4" id="KW-1185">Reference proteome</keyword>
<dbReference type="InterPro" id="IPR051199">
    <property type="entry name" value="LPS_LOS_Heptosyltrfase"/>
</dbReference>
<sequence length="464" mass="53039">MDLFKEKVKQNRQLLKQREKLFIFLLEQENVNSVIPNIEAYTHSIVAFKGNQRVSLSEMFPYAEVIYLNDDMSSQTIQGLFEKQVTDVSSSPIQYGNPLTLLVAIHPKIEPFLVNDSILNRIHNSQNFLSYSLLHSKDYIYPFFIHENHDFMYNYQPKKKRIAILLDWFFGHGDVAAVYSQIKHFIQTHQKNYKIDLITRGGPLRLLNDLFPNCRVYVHFDSFFIYEAITKCNIYENVYFLNTRLDNPPHLHLVDMVSRSLGLSEPVSHQMEEIDLPPLPEAIQLKVEKLKQHSKPLIGIQFHTQDPQRCWDQKNISDFIKECEQKSLIVINLTPQKGLPQSVVDLSSLSVSQLFALIKQLDILVGIDSVCGHIAGVVGTPSLTIWGGGTPLASGSNPYVSYRPASNNYSVYTDSGDAKDIPSTLIFHRMMQILKKDIRLTPERITIQQTQKMVGVEKVGGSSK</sequence>
<evidence type="ECO:0000313" key="3">
    <source>
        <dbReference type="EMBL" id="MCK6259475.1"/>
    </source>
</evidence>
<comment type="caution">
    <text evidence="3">The sequence shown here is derived from an EMBL/GenBank/DDBJ whole genome shotgun (WGS) entry which is preliminary data.</text>
</comment>
<dbReference type="Proteomes" id="UP001139011">
    <property type="component" value="Unassembled WGS sequence"/>
</dbReference>
<dbReference type="PANTHER" id="PTHR30160">
    <property type="entry name" value="TETRAACYLDISACCHARIDE 4'-KINASE-RELATED"/>
    <property type="match status" value="1"/>
</dbReference>
<dbReference type="GO" id="GO:0005829">
    <property type="term" value="C:cytosol"/>
    <property type="evidence" value="ECO:0007669"/>
    <property type="project" value="TreeGrafter"/>
</dbReference>
<dbReference type="GO" id="GO:0008713">
    <property type="term" value="F:ADP-heptose-lipopolysaccharide heptosyltransferase activity"/>
    <property type="evidence" value="ECO:0007669"/>
    <property type="project" value="TreeGrafter"/>
</dbReference>
<evidence type="ECO:0000256" key="1">
    <source>
        <dbReference type="ARBA" id="ARBA00022676"/>
    </source>
</evidence>
<dbReference type="AlphaFoldDB" id="A0A9X1XGH0"/>
<proteinExistence type="predicted"/>
<evidence type="ECO:0008006" key="5">
    <source>
        <dbReference type="Google" id="ProtNLM"/>
    </source>
</evidence>
<dbReference type="GO" id="GO:0009244">
    <property type="term" value="P:lipopolysaccharide core region biosynthetic process"/>
    <property type="evidence" value="ECO:0007669"/>
    <property type="project" value="TreeGrafter"/>
</dbReference>
<dbReference type="SUPFAM" id="SSF53756">
    <property type="entry name" value="UDP-Glycosyltransferase/glycogen phosphorylase"/>
    <property type="match status" value="1"/>
</dbReference>
<gene>
    <name evidence="3" type="ORF">LCY76_23160</name>
</gene>
<name>A0A9X1XGH0_9BACL</name>
<dbReference type="InterPro" id="IPR002201">
    <property type="entry name" value="Glyco_trans_9"/>
</dbReference>
<protein>
    <recommendedName>
        <fullName evidence="5">ADP-heptose:LPS heptosyltransferase</fullName>
    </recommendedName>
</protein>
<accession>A0A9X1XGH0</accession>
<dbReference type="EMBL" id="JAIWJX010000004">
    <property type="protein sequence ID" value="MCK6259475.1"/>
    <property type="molecule type" value="Genomic_DNA"/>
</dbReference>